<gene>
    <name evidence="1" type="ORF">CAUJ_LOCUS11019</name>
</gene>
<sequence>MPTLGGDVFPFRALPLHRSLDPSFYWVLCFWQVQNLSLSLNAHIKAGEIAEDCSRKEKGVCCLASGH</sequence>
<evidence type="ECO:0000313" key="1">
    <source>
        <dbReference type="EMBL" id="CAD6195100.1"/>
    </source>
</evidence>
<name>A0A8S1HPP8_9PELO</name>
<dbReference type="EMBL" id="CAJGYM010000051">
    <property type="protein sequence ID" value="CAD6195100.1"/>
    <property type="molecule type" value="Genomic_DNA"/>
</dbReference>
<dbReference type="Proteomes" id="UP000835052">
    <property type="component" value="Unassembled WGS sequence"/>
</dbReference>
<comment type="caution">
    <text evidence="1">The sequence shown here is derived from an EMBL/GenBank/DDBJ whole genome shotgun (WGS) entry which is preliminary data.</text>
</comment>
<evidence type="ECO:0000313" key="2">
    <source>
        <dbReference type="Proteomes" id="UP000835052"/>
    </source>
</evidence>
<proteinExistence type="predicted"/>
<accession>A0A8S1HPP8</accession>
<protein>
    <submittedName>
        <fullName evidence="1">Uncharacterized protein</fullName>
    </submittedName>
</protein>
<reference evidence="1" key="1">
    <citation type="submission" date="2020-10" db="EMBL/GenBank/DDBJ databases">
        <authorList>
            <person name="Kikuchi T."/>
        </authorList>
    </citation>
    <scope>NUCLEOTIDE SEQUENCE</scope>
    <source>
        <strain evidence="1">NKZ352</strain>
    </source>
</reference>
<dbReference type="AlphaFoldDB" id="A0A8S1HPP8"/>
<organism evidence="1 2">
    <name type="scientific">Caenorhabditis auriculariae</name>
    <dbReference type="NCBI Taxonomy" id="2777116"/>
    <lineage>
        <taxon>Eukaryota</taxon>
        <taxon>Metazoa</taxon>
        <taxon>Ecdysozoa</taxon>
        <taxon>Nematoda</taxon>
        <taxon>Chromadorea</taxon>
        <taxon>Rhabditida</taxon>
        <taxon>Rhabditina</taxon>
        <taxon>Rhabditomorpha</taxon>
        <taxon>Rhabditoidea</taxon>
        <taxon>Rhabditidae</taxon>
        <taxon>Peloderinae</taxon>
        <taxon>Caenorhabditis</taxon>
    </lineage>
</organism>
<keyword evidence="2" id="KW-1185">Reference proteome</keyword>